<feature type="active site" evidence="9">
    <location>
        <position position="284"/>
    </location>
</feature>
<keyword evidence="2 9" id="KW-0963">Cytoplasm</keyword>
<organism evidence="12 13">
    <name type="scientific">Anaeroselena agilis</name>
    <dbReference type="NCBI Taxonomy" id="3063788"/>
    <lineage>
        <taxon>Bacteria</taxon>
        <taxon>Bacillati</taxon>
        <taxon>Bacillota</taxon>
        <taxon>Negativicutes</taxon>
        <taxon>Acetonemataceae</taxon>
        <taxon>Anaeroselena</taxon>
    </lineage>
</organism>
<evidence type="ECO:0000256" key="3">
    <source>
        <dbReference type="ARBA" id="ARBA00022516"/>
    </source>
</evidence>
<comment type="subunit">
    <text evidence="9">Homodimer.</text>
</comment>
<accession>A0ABU3P3J9</accession>
<evidence type="ECO:0000256" key="2">
    <source>
        <dbReference type="ARBA" id="ARBA00022490"/>
    </source>
</evidence>
<comment type="subcellular location">
    <subcellularLocation>
        <location evidence="9">Cytoplasm</location>
    </subcellularLocation>
</comment>
<dbReference type="RefSeq" id="WP_413782520.1">
    <property type="nucleotide sequence ID" value="NZ_JAUOZS010000001.1"/>
</dbReference>
<comment type="caution">
    <text evidence="12">The sequence shown here is derived from an EMBL/GenBank/DDBJ whole genome shotgun (WGS) entry which is preliminary data.</text>
</comment>
<feature type="domain" description="Beta-ketoacyl-[acyl-carrier-protein] synthase III C-terminal" evidence="10">
    <location>
        <begin position="238"/>
        <end position="327"/>
    </location>
</feature>
<evidence type="ECO:0000313" key="13">
    <source>
        <dbReference type="Proteomes" id="UP001254848"/>
    </source>
</evidence>
<dbReference type="InterPro" id="IPR013747">
    <property type="entry name" value="ACP_syn_III_C"/>
</dbReference>
<evidence type="ECO:0000313" key="12">
    <source>
        <dbReference type="EMBL" id="MDT8903605.1"/>
    </source>
</evidence>
<dbReference type="InterPro" id="IPR016039">
    <property type="entry name" value="Thiolase-like"/>
</dbReference>
<dbReference type="PANTHER" id="PTHR34069">
    <property type="entry name" value="3-OXOACYL-[ACYL-CARRIER-PROTEIN] SYNTHASE 3"/>
    <property type="match status" value="1"/>
</dbReference>
<dbReference type="Proteomes" id="UP001254848">
    <property type="component" value="Unassembled WGS sequence"/>
</dbReference>
<keyword evidence="13" id="KW-1185">Reference proteome</keyword>
<keyword evidence="5 9" id="KW-0276">Fatty acid metabolism</keyword>
<dbReference type="EMBL" id="JAUOZS010000001">
    <property type="protein sequence ID" value="MDT8903605.1"/>
    <property type="molecule type" value="Genomic_DNA"/>
</dbReference>
<feature type="domain" description="Beta-ketoacyl-[acyl-carrier-protein] synthase III N-terminal" evidence="11">
    <location>
        <begin position="108"/>
        <end position="186"/>
    </location>
</feature>
<dbReference type="SUPFAM" id="SSF53901">
    <property type="entry name" value="Thiolase-like"/>
    <property type="match status" value="1"/>
</dbReference>
<evidence type="ECO:0000259" key="11">
    <source>
        <dbReference type="Pfam" id="PF08545"/>
    </source>
</evidence>
<dbReference type="EC" id="2.3.1.180" evidence="9"/>
<gene>
    <name evidence="9" type="primary">fabH</name>
    <name evidence="12" type="ORF">Q4T40_20455</name>
</gene>
<evidence type="ECO:0000259" key="10">
    <source>
        <dbReference type="Pfam" id="PF08541"/>
    </source>
</evidence>
<dbReference type="InterPro" id="IPR004655">
    <property type="entry name" value="FabH"/>
</dbReference>
<sequence>MGLKAGIAGIGVCLPDRVLTNDELATMVDTSDTWIRERVGVLERRIADKAQAASDLGTVAAARALETAGVAAEEVDLVIVATATPDMLFPATACIIQENLGLKNSAAFDLAAGCSGFIYALATGSQFIESGVYRTVLVIGTETLSKITDWTDRETCILLADGAGAVVLRPAQPGYGILAVKLGADGLGGKHLRRPAGGSRQPHTPQTLAAKLDKLQMNGQEVFRFAIKALPEATLEALAVAGLDKDDVALVVPHQANRRIIEAAARRLELPMERFMINLDRYGNTSSASVPIALHEALKNDRLKDGDIVALTAFGAGLTWGSAVLRWHSLARRIT</sequence>
<evidence type="ECO:0000256" key="1">
    <source>
        <dbReference type="ARBA" id="ARBA00008642"/>
    </source>
</evidence>
<comment type="catalytic activity">
    <reaction evidence="9">
        <text>malonyl-[ACP] + acetyl-CoA + H(+) = 3-oxobutanoyl-[ACP] + CO2 + CoA</text>
        <dbReference type="Rhea" id="RHEA:12080"/>
        <dbReference type="Rhea" id="RHEA-COMP:9623"/>
        <dbReference type="Rhea" id="RHEA-COMP:9625"/>
        <dbReference type="ChEBI" id="CHEBI:15378"/>
        <dbReference type="ChEBI" id="CHEBI:16526"/>
        <dbReference type="ChEBI" id="CHEBI:57287"/>
        <dbReference type="ChEBI" id="CHEBI:57288"/>
        <dbReference type="ChEBI" id="CHEBI:78449"/>
        <dbReference type="ChEBI" id="CHEBI:78450"/>
        <dbReference type="EC" id="2.3.1.180"/>
    </reaction>
</comment>
<comment type="domain">
    <text evidence="9">The last Arg residue of the ACP-binding site is essential for the weak association between ACP/AcpP and FabH.</text>
</comment>
<comment type="similarity">
    <text evidence="1 9">Belongs to the thiolase-like superfamily. FabH family.</text>
</comment>
<comment type="pathway">
    <text evidence="9">Lipid metabolism; fatty acid biosynthesis.</text>
</comment>
<keyword evidence="8 9" id="KW-0012">Acyltransferase</keyword>
<dbReference type="Gene3D" id="3.40.47.10">
    <property type="match status" value="1"/>
</dbReference>
<feature type="region of interest" description="ACP-binding" evidence="9">
    <location>
        <begin position="255"/>
        <end position="259"/>
    </location>
</feature>
<dbReference type="HAMAP" id="MF_01815">
    <property type="entry name" value="FabH"/>
    <property type="match status" value="1"/>
</dbReference>
<dbReference type="PANTHER" id="PTHR34069:SF2">
    <property type="entry name" value="BETA-KETOACYL-[ACYL-CARRIER-PROTEIN] SYNTHASE III"/>
    <property type="match status" value="1"/>
</dbReference>
<keyword evidence="4 9" id="KW-0808">Transferase</keyword>
<feature type="active site" evidence="9">
    <location>
        <position position="114"/>
    </location>
</feature>
<keyword evidence="7 9" id="KW-0275">Fatty acid biosynthesis</keyword>
<comment type="function">
    <text evidence="9">Catalyzes the condensation reaction of fatty acid synthesis by the addition to an acyl acceptor of two carbons from malonyl-ACP. Catalyzes the first condensation reaction which initiates fatty acid synthesis and may therefore play a role in governing the total rate of fatty acid production. Possesses both acetoacetyl-ACP synthase and acetyl transacylase activities. Its substrate specificity determines the biosynthesis of branched-chain and/or straight-chain of fatty acids.</text>
</comment>
<dbReference type="NCBIfam" id="TIGR00747">
    <property type="entry name" value="fabH"/>
    <property type="match status" value="1"/>
</dbReference>
<dbReference type="InterPro" id="IPR013751">
    <property type="entry name" value="ACP_syn_III_N"/>
</dbReference>
<evidence type="ECO:0000256" key="8">
    <source>
        <dbReference type="ARBA" id="ARBA00023315"/>
    </source>
</evidence>
<evidence type="ECO:0000256" key="9">
    <source>
        <dbReference type="HAMAP-Rule" id="MF_01815"/>
    </source>
</evidence>
<keyword evidence="3 9" id="KW-0444">Lipid biosynthesis</keyword>
<proteinExistence type="inferred from homology"/>
<feature type="active site" evidence="9">
    <location>
        <position position="254"/>
    </location>
</feature>
<dbReference type="Pfam" id="PF08545">
    <property type="entry name" value="ACP_syn_III"/>
    <property type="match status" value="1"/>
</dbReference>
<reference evidence="12 13" key="1">
    <citation type="submission" date="2023-07" db="EMBL/GenBank/DDBJ databases">
        <title>The novel representative of Negativicutes class, Anaeroselena agilis gen. nov. sp. nov.</title>
        <authorList>
            <person name="Prokofeva M.I."/>
            <person name="Elcheninov A.G."/>
            <person name="Klyukina A."/>
            <person name="Kublanov I.V."/>
            <person name="Frolov E.N."/>
            <person name="Podosokorskaya O.A."/>
        </authorList>
    </citation>
    <scope>NUCLEOTIDE SEQUENCE [LARGE SCALE GENOMIC DNA]</scope>
    <source>
        <strain evidence="12 13">4137-cl</strain>
    </source>
</reference>
<keyword evidence="6 9" id="KW-0443">Lipid metabolism</keyword>
<evidence type="ECO:0000256" key="4">
    <source>
        <dbReference type="ARBA" id="ARBA00022679"/>
    </source>
</evidence>
<evidence type="ECO:0000256" key="6">
    <source>
        <dbReference type="ARBA" id="ARBA00023098"/>
    </source>
</evidence>
<evidence type="ECO:0000256" key="7">
    <source>
        <dbReference type="ARBA" id="ARBA00023160"/>
    </source>
</evidence>
<dbReference type="NCBIfam" id="NF006829">
    <property type="entry name" value="PRK09352.1"/>
    <property type="match status" value="1"/>
</dbReference>
<evidence type="ECO:0000256" key="5">
    <source>
        <dbReference type="ARBA" id="ARBA00022832"/>
    </source>
</evidence>
<dbReference type="Pfam" id="PF08541">
    <property type="entry name" value="ACP_syn_III_C"/>
    <property type="match status" value="1"/>
</dbReference>
<dbReference type="GO" id="GO:0033818">
    <property type="term" value="F:beta-ketoacyl-acyl-carrier-protein synthase III activity"/>
    <property type="evidence" value="ECO:0007669"/>
    <property type="project" value="UniProtKB-EC"/>
</dbReference>
<keyword evidence="9" id="KW-0511">Multifunctional enzyme</keyword>
<dbReference type="CDD" id="cd00830">
    <property type="entry name" value="KAS_III"/>
    <property type="match status" value="1"/>
</dbReference>
<name>A0ABU3P3J9_9FIRM</name>
<protein>
    <recommendedName>
        <fullName evidence="9">Beta-ketoacyl-[acyl-carrier-protein] synthase III</fullName>
        <shortName evidence="9">Beta-ketoacyl-ACP synthase III</shortName>
        <shortName evidence="9">KAS III</shortName>
        <ecNumber evidence="9">2.3.1.180</ecNumber>
    </recommendedName>
    <alternativeName>
        <fullName evidence="9">3-oxoacyl-[acyl-carrier-protein] synthase 3</fullName>
    </alternativeName>
    <alternativeName>
        <fullName evidence="9">3-oxoacyl-[acyl-carrier-protein] synthase III</fullName>
    </alternativeName>
</protein>